<sequence length="462" mass="52818">MSGLASLPREILGEIFLYADLQCRKELRLTCGTLATIGKGWVFRDTVVSLEDESYNRLENILADPSLVQCVTTVCLNVSKWNEEDVDYDEQSEHGDEAAEWSALPERFRALFHRLGELPRLQGVSLCFDEACADSDDWHIQVPQSQAFRSVVLRKLMTLLVSLPQLPQGLTLHNLHNINESEESAVADITQVLGALRSLRLNIVHQEDGNDDFDFDSTNPHEFFTALPSFWLNPAASNLEHLTIYSNLFYGFFPKLNLQGVHFPRLKSLAFGNYEFVHDSQLDWILSHGSTLTQLYLDNCHILFEVAIDCPEKTYLEPRVFERREGLPSQDRWASYGTRWHHYFRAFNEGLPLLRKFGFGCTSWLDLDHAHGNATTLTLGMGEECYAVFNDAYGPPYPLDSHMKYMTSIEGSEDQEYRDEAPLIPSEEDRQALGDLYRRIGQPFSPDMTYDLEEMVIGSHWS</sequence>
<protein>
    <recommendedName>
        <fullName evidence="3">F-box domain-containing protein</fullName>
    </recommendedName>
</protein>
<evidence type="ECO:0000313" key="1">
    <source>
        <dbReference type="EMBL" id="KAF9888903.1"/>
    </source>
</evidence>
<proteinExistence type="predicted"/>
<dbReference type="PANTHER" id="PTHR42057:SF2">
    <property type="entry name" value="F-BOX DOMAIN PROTEIN (AFU_ORTHOLOGUE AFUA_4G00200)-RELATED"/>
    <property type="match status" value="1"/>
</dbReference>
<evidence type="ECO:0000313" key="2">
    <source>
        <dbReference type="Proteomes" id="UP001194746"/>
    </source>
</evidence>
<organism evidence="1 2">
    <name type="scientific">Aspergillus nanangensis</name>
    <dbReference type="NCBI Taxonomy" id="2582783"/>
    <lineage>
        <taxon>Eukaryota</taxon>
        <taxon>Fungi</taxon>
        <taxon>Dikarya</taxon>
        <taxon>Ascomycota</taxon>
        <taxon>Pezizomycotina</taxon>
        <taxon>Eurotiomycetes</taxon>
        <taxon>Eurotiomycetidae</taxon>
        <taxon>Eurotiales</taxon>
        <taxon>Aspergillaceae</taxon>
        <taxon>Aspergillus</taxon>
        <taxon>Aspergillus subgen. Circumdati</taxon>
    </lineage>
</organism>
<keyword evidence="2" id="KW-1185">Reference proteome</keyword>
<dbReference type="EMBL" id="VCAU01000042">
    <property type="protein sequence ID" value="KAF9888903.1"/>
    <property type="molecule type" value="Genomic_DNA"/>
</dbReference>
<dbReference type="PANTHER" id="PTHR42057">
    <property type="entry name" value="F-BOX DOMAIN PROTEIN (AFU_ORTHOLOGUE AFUA_4G00200)"/>
    <property type="match status" value="1"/>
</dbReference>
<accession>A0AAD4CNC9</accession>
<name>A0AAD4CNC9_ASPNN</name>
<gene>
    <name evidence="1" type="ORF">FE257_008273</name>
</gene>
<reference evidence="1" key="1">
    <citation type="journal article" date="2019" name="Beilstein J. Org. Chem.">
        <title>Nanangenines: drimane sesquiterpenoids as the dominant metabolite cohort of a novel Australian fungus, Aspergillus nanangensis.</title>
        <authorList>
            <person name="Lacey H.J."/>
            <person name="Gilchrist C.L.M."/>
            <person name="Crombie A."/>
            <person name="Kalaitzis J.A."/>
            <person name="Vuong D."/>
            <person name="Rutledge P.J."/>
            <person name="Turner P."/>
            <person name="Pitt J.I."/>
            <person name="Lacey E."/>
            <person name="Chooi Y.H."/>
            <person name="Piggott A.M."/>
        </authorList>
    </citation>
    <scope>NUCLEOTIDE SEQUENCE</scope>
    <source>
        <strain evidence="1">MST-FP2251</strain>
    </source>
</reference>
<dbReference type="Gene3D" id="3.80.10.10">
    <property type="entry name" value="Ribonuclease Inhibitor"/>
    <property type="match status" value="1"/>
</dbReference>
<dbReference type="SUPFAM" id="SSF52047">
    <property type="entry name" value="RNI-like"/>
    <property type="match status" value="1"/>
</dbReference>
<comment type="caution">
    <text evidence="1">The sequence shown here is derived from an EMBL/GenBank/DDBJ whole genome shotgun (WGS) entry which is preliminary data.</text>
</comment>
<dbReference type="InterPro" id="IPR032675">
    <property type="entry name" value="LRR_dom_sf"/>
</dbReference>
<dbReference type="AlphaFoldDB" id="A0AAD4CNC9"/>
<evidence type="ECO:0008006" key="3">
    <source>
        <dbReference type="Google" id="ProtNLM"/>
    </source>
</evidence>
<dbReference type="Proteomes" id="UP001194746">
    <property type="component" value="Unassembled WGS sequence"/>
</dbReference>
<reference evidence="1" key="2">
    <citation type="submission" date="2020-02" db="EMBL/GenBank/DDBJ databases">
        <authorList>
            <person name="Gilchrist C.L.M."/>
            <person name="Chooi Y.-H."/>
        </authorList>
    </citation>
    <scope>NUCLEOTIDE SEQUENCE</scope>
    <source>
        <strain evidence="1">MST-FP2251</strain>
    </source>
</reference>